<evidence type="ECO:0000313" key="2">
    <source>
        <dbReference type="EMBL" id="KAL1117685.1"/>
    </source>
</evidence>
<name>A0ABD0Y4S7_9HEMI</name>
<dbReference type="EMBL" id="JBFDAA010000015">
    <property type="protein sequence ID" value="KAL1117685.1"/>
    <property type="molecule type" value="Genomic_DNA"/>
</dbReference>
<evidence type="ECO:0000256" key="1">
    <source>
        <dbReference type="SAM" id="MobiDB-lite"/>
    </source>
</evidence>
<reference evidence="2 3" key="1">
    <citation type="submission" date="2024-07" db="EMBL/GenBank/DDBJ databases">
        <title>Chromosome-level genome assembly of the water stick insect Ranatra chinensis (Heteroptera: Nepidae).</title>
        <authorList>
            <person name="Liu X."/>
        </authorList>
    </citation>
    <scope>NUCLEOTIDE SEQUENCE [LARGE SCALE GENOMIC DNA]</scope>
    <source>
        <strain evidence="2">Cailab_2021Rc</strain>
        <tissue evidence="2">Muscle</tissue>
    </source>
</reference>
<proteinExistence type="predicted"/>
<gene>
    <name evidence="2" type="ORF">AAG570_004000</name>
</gene>
<sequence>MASKRRNMFYKNKKQETTEMVTVESYRAPPTRSYRACAPPPRGLPMADLPSRSAVRVSEERSSGGGATVGGSGERASCCRSGVRWDCDGGCAMLGPVGSAR</sequence>
<feature type="compositionally biased region" description="Gly residues" evidence="1">
    <location>
        <begin position="63"/>
        <end position="73"/>
    </location>
</feature>
<protein>
    <submittedName>
        <fullName evidence="2">Uncharacterized protein</fullName>
    </submittedName>
</protein>
<evidence type="ECO:0000313" key="3">
    <source>
        <dbReference type="Proteomes" id="UP001558652"/>
    </source>
</evidence>
<feature type="region of interest" description="Disordered" evidence="1">
    <location>
        <begin position="29"/>
        <end position="76"/>
    </location>
</feature>
<dbReference type="Proteomes" id="UP001558652">
    <property type="component" value="Unassembled WGS sequence"/>
</dbReference>
<keyword evidence="3" id="KW-1185">Reference proteome</keyword>
<organism evidence="2 3">
    <name type="scientific">Ranatra chinensis</name>
    <dbReference type="NCBI Taxonomy" id="642074"/>
    <lineage>
        <taxon>Eukaryota</taxon>
        <taxon>Metazoa</taxon>
        <taxon>Ecdysozoa</taxon>
        <taxon>Arthropoda</taxon>
        <taxon>Hexapoda</taxon>
        <taxon>Insecta</taxon>
        <taxon>Pterygota</taxon>
        <taxon>Neoptera</taxon>
        <taxon>Paraneoptera</taxon>
        <taxon>Hemiptera</taxon>
        <taxon>Heteroptera</taxon>
        <taxon>Panheteroptera</taxon>
        <taxon>Nepomorpha</taxon>
        <taxon>Nepidae</taxon>
        <taxon>Ranatrinae</taxon>
        <taxon>Ranatra</taxon>
    </lineage>
</organism>
<comment type="caution">
    <text evidence="2">The sequence shown here is derived from an EMBL/GenBank/DDBJ whole genome shotgun (WGS) entry which is preliminary data.</text>
</comment>
<accession>A0ABD0Y4S7</accession>
<dbReference type="AlphaFoldDB" id="A0ABD0Y4S7"/>